<feature type="non-terminal residue" evidence="1">
    <location>
        <position position="1"/>
    </location>
</feature>
<sequence>KGGFQSGTTKIGASRRLVAELEAMVGRGEEASPLEHIREIVARDSVFLADLENFWHAASTYLQDKMKFWFTRARTEDKGLVGVLRDLSFKIRITMHKSQRLIAELEVLGERGDADTALKAIREIVARDSTKLAVLEQLLAGTHVAIRLKEGYVADME</sequence>
<name>A0A699JYB0_TANCI</name>
<protein>
    <submittedName>
        <fullName evidence="1">Uncharacterized protein</fullName>
    </submittedName>
</protein>
<comment type="caution">
    <text evidence="1">The sequence shown here is derived from an EMBL/GenBank/DDBJ whole genome shotgun (WGS) entry which is preliminary data.</text>
</comment>
<reference evidence="1" key="1">
    <citation type="journal article" date="2019" name="Sci. Rep.">
        <title>Draft genome of Tanacetum cinerariifolium, the natural source of mosquito coil.</title>
        <authorList>
            <person name="Yamashiro T."/>
            <person name="Shiraishi A."/>
            <person name="Satake H."/>
            <person name="Nakayama K."/>
        </authorList>
    </citation>
    <scope>NUCLEOTIDE SEQUENCE</scope>
</reference>
<dbReference type="EMBL" id="BKCJ010452392">
    <property type="protein sequence ID" value="GFA59775.1"/>
    <property type="molecule type" value="Genomic_DNA"/>
</dbReference>
<proteinExistence type="predicted"/>
<dbReference type="AlphaFoldDB" id="A0A699JYB0"/>
<organism evidence="1">
    <name type="scientific">Tanacetum cinerariifolium</name>
    <name type="common">Dalmatian daisy</name>
    <name type="synonym">Chrysanthemum cinerariifolium</name>
    <dbReference type="NCBI Taxonomy" id="118510"/>
    <lineage>
        <taxon>Eukaryota</taxon>
        <taxon>Viridiplantae</taxon>
        <taxon>Streptophyta</taxon>
        <taxon>Embryophyta</taxon>
        <taxon>Tracheophyta</taxon>
        <taxon>Spermatophyta</taxon>
        <taxon>Magnoliopsida</taxon>
        <taxon>eudicotyledons</taxon>
        <taxon>Gunneridae</taxon>
        <taxon>Pentapetalae</taxon>
        <taxon>asterids</taxon>
        <taxon>campanulids</taxon>
        <taxon>Asterales</taxon>
        <taxon>Asteraceae</taxon>
        <taxon>Asteroideae</taxon>
        <taxon>Anthemideae</taxon>
        <taxon>Anthemidinae</taxon>
        <taxon>Tanacetum</taxon>
    </lineage>
</organism>
<accession>A0A699JYB0</accession>
<evidence type="ECO:0000313" key="1">
    <source>
        <dbReference type="EMBL" id="GFA59775.1"/>
    </source>
</evidence>
<gene>
    <name evidence="1" type="ORF">Tci_631747</name>
</gene>